<dbReference type="RefSeq" id="WP_381501763.1">
    <property type="nucleotide sequence ID" value="NZ_JBHUOM010000007.1"/>
</dbReference>
<evidence type="ECO:0000313" key="3">
    <source>
        <dbReference type="Proteomes" id="UP001597512"/>
    </source>
</evidence>
<evidence type="ECO:0000313" key="2">
    <source>
        <dbReference type="EMBL" id="MFD2934890.1"/>
    </source>
</evidence>
<feature type="chain" id="PRO_5047031053" description="DUF1080 domain-containing protein" evidence="1">
    <location>
        <begin position="20"/>
        <end position="641"/>
    </location>
</feature>
<feature type="signal peptide" evidence="1">
    <location>
        <begin position="1"/>
        <end position="19"/>
    </location>
</feature>
<name>A0ABW6AHH6_9BACT</name>
<evidence type="ECO:0008006" key="4">
    <source>
        <dbReference type="Google" id="ProtNLM"/>
    </source>
</evidence>
<proteinExistence type="predicted"/>
<accession>A0ABW6AHH6</accession>
<keyword evidence="3" id="KW-1185">Reference proteome</keyword>
<keyword evidence="1" id="KW-0732">Signal</keyword>
<dbReference type="EMBL" id="JBHUOM010000007">
    <property type="protein sequence ID" value="MFD2934890.1"/>
    <property type="molecule type" value="Genomic_DNA"/>
</dbReference>
<dbReference type="Proteomes" id="UP001597512">
    <property type="component" value="Unassembled WGS sequence"/>
</dbReference>
<evidence type="ECO:0000256" key="1">
    <source>
        <dbReference type="SAM" id="SignalP"/>
    </source>
</evidence>
<protein>
    <recommendedName>
        <fullName evidence="4">DUF1080 domain-containing protein</fullName>
    </recommendedName>
</protein>
<sequence length="641" mass="71632">MKKFLLLAFSIPLYFSAHAQHRDMQLEDSILYWINWVPEKPWKPLSADGRILTTGQKAEMYRLVDWMMQSYHPVGGVGSFKTVLNVRTSSDFKDYRPHNYYLDFRVWNVSYDNRDVKGNFTAVSEEYIKFPVGFNQIPSSPIEFLNGPGVCYFTWLAQDDKSGLAANDPVKKADPKISVNCAPFIVRNQTVILAPNNKLPFHRATVGEFLDACESSLPYAMGVVKAHKDPKYQDGLEAEYEKYRTWIRKWKKEYAGKLDQPATLENSQVTLSGIFSQNVDPFRNNPGSENYEVWTMNPDVFEKAKQDKPLFITFSIPFQTSENGIQAYELYQALTKNVNYQYIYDYYFDPEKIKGKVYKPADESGMLKRLAGYKGKLPNGTKVGTATGSSSRPIITTAPKKAAPGVLINDDFTSAPIGQMPQGWYVRSVGKPSSIATIKGIDGNWLKLGSNNATFPTTLPKILPENFTLNLDVATVADFGGRTGGQLLIHFSNGTGYSVNGDEALRPDPTILDLKLIAGSDADRVATSNFRGGIELEMHESGGPNTEHNKEGLYLKKSLPEFTNIHTRIHVTIEMNAGNCTVSINNKKVIGPTEMKLSYDSNCTKCGLSAGKTFSLLNFKNIDNTGENFPVFIGNVKLVKK</sequence>
<reference evidence="3" key="1">
    <citation type="journal article" date="2019" name="Int. J. Syst. Evol. Microbiol.">
        <title>The Global Catalogue of Microorganisms (GCM) 10K type strain sequencing project: providing services to taxonomists for standard genome sequencing and annotation.</title>
        <authorList>
            <consortium name="The Broad Institute Genomics Platform"/>
            <consortium name="The Broad Institute Genome Sequencing Center for Infectious Disease"/>
            <person name="Wu L."/>
            <person name="Ma J."/>
        </authorList>
    </citation>
    <scope>NUCLEOTIDE SEQUENCE [LARGE SCALE GENOMIC DNA]</scope>
    <source>
        <strain evidence="3">KCTC 52490</strain>
    </source>
</reference>
<comment type="caution">
    <text evidence="2">The sequence shown here is derived from an EMBL/GenBank/DDBJ whole genome shotgun (WGS) entry which is preliminary data.</text>
</comment>
<organism evidence="2 3">
    <name type="scientific">Spirosoma flavum</name>
    <dbReference type="NCBI Taxonomy" id="2048557"/>
    <lineage>
        <taxon>Bacteria</taxon>
        <taxon>Pseudomonadati</taxon>
        <taxon>Bacteroidota</taxon>
        <taxon>Cytophagia</taxon>
        <taxon>Cytophagales</taxon>
        <taxon>Cytophagaceae</taxon>
        <taxon>Spirosoma</taxon>
    </lineage>
</organism>
<gene>
    <name evidence="2" type="ORF">ACFS25_13930</name>
</gene>